<dbReference type="Proteomes" id="UP000485058">
    <property type="component" value="Unassembled WGS sequence"/>
</dbReference>
<protein>
    <submittedName>
        <fullName evidence="1">Uncharacterized protein</fullName>
    </submittedName>
</protein>
<sequence length="77" mass="7981">HCRCISCVSVSQQPRAGGGRVISTACCCSTAAAWYCCRVSVDANSIVMDSSAAARFSRLFCSCSLRVLPACAATLVA</sequence>
<accession>A0A6A0ALK5</accession>
<dbReference type="EMBL" id="BLLF01008427">
    <property type="protein sequence ID" value="GFH33375.1"/>
    <property type="molecule type" value="Genomic_DNA"/>
</dbReference>
<proteinExistence type="predicted"/>
<keyword evidence="2" id="KW-1185">Reference proteome</keyword>
<organism evidence="1 2">
    <name type="scientific">Haematococcus lacustris</name>
    <name type="common">Green alga</name>
    <name type="synonym">Haematococcus pluvialis</name>
    <dbReference type="NCBI Taxonomy" id="44745"/>
    <lineage>
        <taxon>Eukaryota</taxon>
        <taxon>Viridiplantae</taxon>
        <taxon>Chlorophyta</taxon>
        <taxon>core chlorophytes</taxon>
        <taxon>Chlorophyceae</taxon>
        <taxon>CS clade</taxon>
        <taxon>Chlamydomonadales</taxon>
        <taxon>Haematococcaceae</taxon>
        <taxon>Haematococcus</taxon>
    </lineage>
</organism>
<feature type="non-terminal residue" evidence="1">
    <location>
        <position position="77"/>
    </location>
</feature>
<dbReference type="AlphaFoldDB" id="A0A6A0ALK5"/>
<name>A0A6A0ALK5_HAELA</name>
<gene>
    <name evidence="1" type="ORF">HaLaN_32740</name>
</gene>
<comment type="caution">
    <text evidence="1">The sequence shown here is derived from an EMBL/GenBank/DDBJ whole genome shotgun (WGS) entry which is preliminary data.</text>
</comment>
<feature type="non-terminal residue" evidence="1">
    <location>
        <position position="1"/>
    </location>
</feature>
<evidence type="ECO:0000313" key="1">
    <source>
        <dbReference type="EMBL" id="GFH33375.1"/>
    </source>
</evidence>
<reference evidence="1 2" key="1">
    <citation type="submission" date="2020-02" db="EMBL/GenBank/DDBJ databases">
        <title>Draft genome sequence of Haematococcus lacustris strain NIES-144.</title>
        <authorList>
            <person name="Morimoto D."/>
            <person name="Nakagawa S."/>
            <person name="Yoshida T."/>
            <person name="Sawayama S."/>
        </authorList>
    </citation>
    <scope>NUCLEOTIDE SEQUENCE [LARGE SCALE GENOMIC DNA]</scope>
    <source>
        <strain evidence="1 2">NIES-144</strain>
    </source>
</reference>
<evidence type="ECO:0000313" key="2">
    <source>
        <dbReference type="Proteomes" id="UP000485058"/>
    </source>
</evidence>